<protein>
    <submittedName>
        <fullName evidence="1">Uncharacterized protein</fullName>
    </submittedName>
</protein>
<dbReference type="OrthoDB" id="6237997at2"/>
<accession>A0A4V3CQ36</accession>
<proteinExistence type="predicted"/>
<name>A0A4V3CQ36_9GAMM</name>
<sequence>MDHDFQLDFVTVFGFNWNKGAAFFGVHRRTVFRWYEGNPPLVVKRFMSVVARGYLPEYAPFDTWKIDGQLIYTPQGKITATDVELARAYKWQARELQRRFDNRSTNQRELLQSIERILHESENLKSRVKNVV</sequence>
<gene>
    <name evidence="1" type="ORF">DEU29_101243</name>
</gene>
<evidence type="ECO:0000313" key="2">
    <source>
        <dbReference type="Proteomes" id="UP000295531"/>
    </source>
</evidence>
<dbReference type="RefSeq" id="WP_133538374.1">
    <property type="nucleotide sequence ID" value="NZ_SNXI01000001.1"/>
</dbReference>
<dbReference type="Proteomes" id="UP000295531">
    <property type="component" value="Unassembled WGS sequence"/>
</dbReference>
<evidence type="ECO:0000313" key="1">
    <source>
        <dbReference type="EMBL" id="TDP40693.1"/>
    </source>
</evidence>
<organism evidence="1 2">
    <name type="scientific">Idiomarina aquatica</name>
    <dbReference type="NCBI Taxonomy" id="1327752"/>
    <lineage>
        <taxon>Bacteria</taxon>
        <taxon>Pseudomonadati</taxon>
        <taxon>Pseudomonadota</taxon>
        <taxon>Gammaproteobacteria</taxon>
        <taxon>Alteromonadales</taxon>
        <taxon>Idiomarinaceae</taxon>
        <taxon>Idiomarina</taxon>
    </lineage>
</organism>
<reference evidence="1 2" key="1">
    <citation type="submission" date="2019-03" db="EMBL/GenBank/DDBJ databases">
        <title>Freshwater and sediment microbial communities from various areas in North America, analyzing microbe dynamics in response to fracking.</title>
        <authorList>
            <person name="Lamendella R."/>
        </authorList>
    </citation>
    <scope>NUCLEOTIDE SEQUENCE [LARGE SCALE GENOMIC DNA]</scope>
    <source>
        <strain evidence="1 2">18_TX</strain>
    </source>
</reference>
<dbReference type="AlphaFoldDB" id="A0A4V3CQ36"/>
<dbReference type="EMBL" id="SNXI01000001">
    <property type="protein sequence ID" value="TDP40693.1"/>
    <property type="molecule type" value="Genomic_DNA"/>
</dbReference>
<keyword evidence="2" id="KW-1185">Reference proteome</keyword>
<comment type="caution">
    <text evidence="1">The sequence shown here is derived from an EMBL/GenBank/DDBJ whole genome shotgun (WGS) entry which is preliminary data.</text>
</comment>